<keyword evidence="4 7" id="KW-0472">Membrane</keyword>
<dbReference type="GO" id="GO:0016020">
    <property type="term" value="C:membrane"/>
    <property type="evidence" value="ECO:0007669"/>
    <property type="project" value="UniProtKB-SubCell"/>
</dbReference>
<dbReference type="AlphaFoldDB" id="A0A5A9GNJ2"/>
<accession>A0A5A9GNJ2</accession>
<dbReference type="Proteomes" id="UP000324927">
    <property type="component" value="Unassembled WGS sequence"/>
</dbReference>
<evidence type="ECO:0000313" key="9">
    <source>
        <dbReference type="Proteomes" id="UP000324927"/>
    </source>
</evidence>
<dbReference type="OrthoDB" id="7308102at2"/>
<feature type="compositionally biased region" description="Low complexity" evidence="6">
    <location>
        <begin position="35"/>
        <end position="50"/>
    </location>
</feature>
<keyword evidence="2 7" id="KW-0812">Transmembrane</keyword>
<organism evidence="8 9">
    <name type="scientific">Azospirillum lipoferum</name>
    <dbReference type="NCBI Taxonomy" id="193"/>
    <lineage>
        <taxon>Bacteria</taxon>
        <taxon>Pseudomonadati</taxon>
        <taxon>Pseudomonadota</taxon>
        <taxon>Alphaproteobacteria</taxon>
        <taxon>Rhodospirillales</taxon>
        <taxon>Azospirillaceae</taxon>
        <taxon>Azospirillum</taxon>
    </lineage>
</organism>
<proteinExistence type="predicted"/>
<feature type="coiled-coil region" evidence="5">
    <location>
        <begin position="82"/>
        <end position="109"/>
    </location>
</feature>
<keyword evidence="3 7" id="KW-1133">Transmembrane helix</keyword>
<protein>
    <recommendedName>
        <fullName evidence="10">Inner membrane protein</fullName>
    </recommendedName>
</protein>
<keyword evidence="9" id="KW-1185">Reference proteome</keyword>
<dbReference type="EMBL" id="VTTN01000006">
    <property type="protein sequence ID" value="KAA0595174.1"/>
    <property type="molecule type" value="Genomic_DNA"/>
</dbReference>
<evidence type="ECO:0008006" key="10">
    <source>
        <dbReference type="Google" id="ProtNLM"/>
    </source>
</evidence>
<gene>
    <name evidence="8" type="ORF">FZ942_16150</name>
</gene>
<dbReference type="InterPro" id="IPR019133">
    <property type="entry name" value="MIC60"/>
</dbReference>
<evidence type="ECO:0000256" key="2">
    <source>
        <dbReference type="ARBA" id="ARBA00022692"/>
    </source>
</evidence>
<evidence type="ECO:0000256" key="5">
    <source>
        <dbReference type="SAM" id="Coils"/>
    </source>
</evidence>
<evidence type="ECO:0000256" key="4">
    <source>
        <dbReference type="ARBA" id="ARBA00023136"/>
    </source>
</evidence>
<keyword evidence="5" id="KW-0175">Coiled coil</keyword>
<evidence type="ECO:0000256" key="3">
    <source>
        <dbReference type="ARBA" id="ARBA00022989"/>
    </source>
</evidence>
<comment type="subcellular location">
    <subcellularLocation>
        <location evidence="1">Membrane</location>
    </subcellularLocation>
</comment>
<feature type="compositionally biased region" description="Polar residues" evidence="6">
    <location>
        <begin position="22"/>
        <end position="34"/>
    </location>
</feature>
<feature type="compositionally biased region" description="Polar residues" evidence="6">
    <location>
        <begin position="1"/>
        <end position="13"/>
    </location>
</feature>
<evidence type="ECO:0000313" key="8">
    <source>
        <dbReference type="EMBL" id="KAA0595174.1"/>
    </source>
</evidence>
<evidence type="ECO:0000256" key="7">
    <source>
        <dbReference type="SAM" id="Phobius"/>
    </source>
</evidence>
<feature type="transmembrane region" description="Helical" evidence="7">
    <location>
        <begin position="63"/>
        <end position="82"/>
    </location>
</feature>
<name>A0A5A9GNJ2_AZOLI</name>
<dbReference type="Pfam" id="PF09731">
    <property type="entry name" value="Mitofilin"/>
    <property type="match status" value="1"/>
</dbReference>
<evidence type="ECO:0000256" key="6">
    <source>
        <dbReference type="SAM" id="MobiDB-lite"/>
    </source>
</evidence>
<sequence length="323" mass="32614">MSGNRSMTTSNLAGDQDVANPPQHSSQGAETATPFTATSAGTQGAAAAFQEPPPPVRGSGRTMPILAAVVGIAAIGGVLLALQSHGTALKDLSARIDSLERRLDSAAAATAPLPDRIAGIEKAVAGLEGRVAQAAKASSDLSGIPPVIHVMAARQLRAALSRSTPFQAELALARLAGVVDGDVAKLLDVVAPRAVEGVPTRDDLVARFALLVPAVLGSELGGGPSNVGNAMWGWVTGVTTVLRPPAEEAAGDENRPSALLARAGIMLEAGDLAGAAERIALLEGAQAEAAAPWLADARARVAADQASLLLAGRMDELLATAKR</sequence>
<comment type="caution">
    <text evidence="8">The sequence shown here is derived from an EMBL/GenBank/DDBJ whole genome shotgun (WGS) entry which is preliminary data.</text>
</comment>
<evidence type="ECO:0000256" key="1">
    <source>
        <dbReference type="ARBA" id="ARBA00004370"/>
    </source>
</evidence>
<reference evidence="8 9" key="1">
    <citation type="submission" date="2019-08" db="EMBL/GenBank/DDBJ databases">
        <authorList>
            <person name="Grouzdev D."/>
            <person name="Tikhonova E."/>
            <person name="Kravchenko I."/>
        </authorList>
    </citation>
    <scope>NUCLEOTIDE SEQUENCE [LARGE SCALE GENOMIC DNA]</scope>
    <source>
        <strain evidence="8 9">59b</strain>
    </source>
</reference>
<feature type="region of interest" description="Disordered" evidence="6">
    <location>
        <begin position="1"/>
        <end position="59"/>
    </location>
</feature>